<dbReference type="SUPFAM" id="SSF49464">
    <property type="entry name" value="Carboxypeptidase regulatory domain-like"/>
    <property type="match status" value="1"/>
</dbReference>
<keyword evidence="4" id="KW-1185">Reference proteome</keyword>
<dbReference type="RefSeq" id="WP_094572503.1">
    <property type="nucleotide sequence ID" value="NZ_CP022743.1"/>
</dbReference>
<evidence type="ECO:0000313" key="4">
    <source>
        <dbReference type="Proteomes" id="UP000215002"/>
    </source>
</evidence>
<dbReference type="EMBL" id="CP022743">
    <property type="protein sequence ID" value="ASU36489.1"/>
    <property type="molecule type" value="Genomic_DNA"/>
</dbReference>
<accession>A0A223P2X0</accession>
<dbReference type="AlphaFoldDB" id="A0A223P2X0"/>
<keyword evidence="1" id="KW-0732">Signal</keyword>
<dbReference type="InterPro" id="IPR012910">
    <property type="entry name" value="Plug_dom"/>
</dbReference>
<dbReference type="Pfam" id="PF07715">
    <property type="entry name" value="Plug"/>
    <property type="match status" value="1"/>
</dbReference>
<organism evidence="3 4">
    <name type="scientific">Mucilaginibacter xinganensis</name>
    <dbReference type="NCBI Taxonomy" id="1234841"/>
    <lineage>
        <taxon>Bacteria</taxon>
        <taxon>Pseudomonadati</taxon>
        <taxon>Bacteroidota</taxon>
        <taxon>Sphingobacteriia</taxon>
        <taxon>Sphingobacteriales</taxon>
        <taxon>Sphingobacteriaceae</taxon>
        <taxon>Mucilaginibacter</taxon>
    </lineage>
</organism>
<dbReference type="KEGG" id="muc:MuYL_4606"/>
<dbReference type="SUPFAM" id="SSF49478">
    <property type="entry name" value="Cna protein B-type domain"/>
    <property type="match status" value="1"/>
</dbReference>
<dbReference type="SUPFAM" id="SSF56935">
    <property type="entry name" value="Porins"/>
    <property type="match status" value="1"/>
</dbReference>
<feature type="chain" id="PRO_5013008096" description="TonB-dependent receptor plug domain-containing protein" evidence="1">
    <location>
        <begin position="20"/>
        <end position="1216"/>
    </location>
</feature>
<sequence length="1216" mass="135110">MKFLTLTISLLFLAEYSFAQYTITGRVINQADTRPLVNANVFLSNTTIGNPTAADGAFILSNLKPGKYELVISCVGFETYNKTVTVNNSNIDLQTITIFPKSIAISAVTIKAKKGGDSDRPRYLEWFKAEFLGTLTLARECKILNPELLDFNYDGATNTLTASSIDFLIIKNDALGYKIKYLLKNFMLNFAEDQSHIFSYSGIVQFEAMKGSPEEEKQWLQSRQEVYENSQMHFLRSALSGTLAQDGFRVLRVPANPQRPADSIVQEKLSIYRALKNDKAFRDSLKYWQKKADLPKLLDKVTPGPLKKEDFIKGPDKQGIYNLNFNGDAFFITYNKNHYFNRSARSTLSDAENKDNTLISFDHDKLLFDKNGTVLNPDGLVYDGIWMRDRISGLLPLNYETHESNLAVVDSALVKKIIEKVTVYTANHVTEKAYLHFDKPYYAAGDTMYFKAYVTEGQDHQPSKLSGVLYADLINEKGGICNSIKMHIVGGVAWGDFALPHNLSAGNYRVRAYTQWMRNDGGSAFFDKTMPIGSTIISSNIAESGVLNQKSAVAKADIKFFPEGGSLVAGVRSKLAFKAIGPSGLGVDVKGVVLDNENNEIATFSSTHLGMGYLFLTPSETKTYTAKVSYAGGAQEVIELPKADINEIGFAFTDINRAFAVKISAGKQWYRQNKDKNYTLVIYSGGVPQSFTTKLESPEINLDIVKNNLRTGVATATLFSANGEPLCERLLFVQGDDLLNLSINTERKSYEERTATGIKLNVINGAGNPVPGHFSVAVVDESRVPVDENSEPTIINNLLLTSDLKGYVEQPGYYFTNRTRKTEADLDLVMLTHGYRKFEWERIFGNTAPLVYQPEKGLSITGHVNLSGKPVQNGKVKLFSKAAGGLMLDTLSDANGRFVFDNLTFDDTTKFVVQARTAKGQKDIEVKPDTNSMQPVIALKNAPGTKDNGSLAAYVQKSKQFFDEQDKYGYHKNGYMLKEVVIKDKKTIQFEHSQNLNGKGNADQVITADWLETAGYSNLYDAVRAKAVSIHFLPDHRLRSNRTIVSFDPKIPPDYMLIVVDGIPQLDDKSTNNIPYSPLDGLDASQVESVEILLGTHGAAIYGSIASGGAVIVTTKTGRRINNYYKEAPGVITVKPIGFYKARQFYVPKYGHAASENTMKDLRTTIYWNPDIITDRDGNVSFSYFNADGKGSYRVVIEGMDIEGNLGRQVYRYKVE</sequence>
<evidence type="ECO:0000313" key="3">
    <source>
        <dbReference type="EMBL" id="ASU36489.1"/>
    </source>
</evidence>
<proteinExistence type="predicted"/>
<reference evidence="3 4" key="1">
    <citation type="submission" date="2017-08" db="EMBL/GenBank/DDBJ databases">
        <title>Complete genome sequence of Mucilaginibacter sp. strain BJC16-A31.</title>
        <authorList>
            <consortium name="Henan University of Science and Technology"/>
            <person name="You X."/>
        </authorList>
    </citation>
    <scope>NUCLEOTIDE SEQUENCE [LARGE SCALE GENOMIC DNA]</scope>
    <source>
        <strain evidence="3 4">BJC16-A31</strain>
    </source>
</reference>
<name>A0A223P2X0_9SPHI</name>
<feature type="signal peptide" evidence="1">
    <location>
        <begin position="1"/>
        <end position="19"/>
    </location>
</feature>
<protein>
    <recommendedName>
        <fullName evidence="2">TonB-dependent receptor plug domain-containing protein</fullName>
    </recommendedName>
</protein>
<dbReference type="Gene3D" id="2.60.40.1930">
    <property type="match status" value="1"/>
</dbReference>
<dbReference type="InterPro" id="IPR037066">
    <property type="entry name" value="Plug_dom_sf"/>
</dbReference>
<dbReference type="Gene3D" id="2.170.130.10">
    <property type="entry name" value="TonB-dependent receptor, plug domain"/>
    <property type="match status" value="1"/>
</dbReference>
<evidence type="ECO:0000256" key="1">
    <source>
        <dbReference type="SAM" id="SignalP"/>
    </source>
</evidence>
<dbReference type="OrthoDB" id="679547at2"/>
<dbReference type="Proteomes" id="UP000215002">
    <property type="component" value="Chromosome"/>
</dbReference>
<dbReference type="InterPro" id="IPR008969">
    <property type="entry name" value="CarboxyPept-like_regulatory"/>
</dbReference>
<gene>
    <name evidence="3" type="ORF">MuYL_4606</name>
</gene>
<evidence type="ECO:0000259" key="2">
    <source>
        <dbReference type="Pfam" id="PF07715"/>
    </source>
</evidence>
<feature type="domain" description="TonB-dependent receptor plug" evidence="2">
    <location>
        <begin position="1004"/>
        <end position="1110"/>
    </location>
</feature>
<dbReference type="Gene3D" id="2.60.40.1120">
    <property type="entry name" value="Carboxypeptidase-like, regulatory domain"/>
    <property type="match status" value="1"/>
</dbReference>
<dbReference type="Pfam" id="PF13715">
    <property type="entry name" value="CarbopepD_reg_2"/>
    <property type="match status" value="1"/>
</dbReference>